<dbReference type="AlphaFoldDB" id="A0A1Y0L1C5"/>
<sequence length="55" mass="6455">MKTKFFKKIHSFSQINLLIYCYAGVQGFRATWQYTSINANVSGWTILEKEVNQNH</sequence>
<keyword evidence="2" id="KW-1185">Reference proteome</keyword>
<accession>A0A1Y0L1C5</accession>
<dbReference type="KEGG" id="scla:SCLARK_00927"/>
<protein>
    <submittedName>
        <fullName evidence="1">Uncharacterized protein</fullName>
    </submittedName>
</protein>
<dbReference type="Proteomes" id="UP000231179">
    <property type="component" value="Chromosome"/>
</dbReference>
<gene>
    <name evidence="1" type="ORF">SCLAR_v1c06220</name>
</gene>
<evidence type="ECO:0000313" key="2">
    <source>
        <dbReference type="Proteomes" id="UP000231179"/>
    </source>
</evidence>
<organism evidence="1 2">
    <name type="scientific">Spiroplasma clarkii</name>
    <dbReference type="NCBI Taxonomy" id="2139"/>
    <lineage>
        <taxon>Bacteria</taxon>
        <taxon>Bacillati</taxon>
        <taxon>Mycoplasmatota</taxon>
        <taxon>Mollicutes</taxon>
        <taxon>Entomoplasmatales</taxon>
        <taxon>Spiroplasmataceae</taxon>
        <taxon>Spiroplasma</taxon>
    </lineage>
</organism>
<evidence type="ECO:0000313" key="1">
    <source>
        <dbReference type="EMBL" id="ATX70941.1"/>
    </source>
</evidence>
<proteinExistence type="predicted"/>
<dbReference type="RefSeq" id="WP_157795133.1">
    <property type="nucleotide sequence ID" value="NZ_CP015819.1"/>
</dbReference>
<name>A0A1Y0L1C5_9MOLU</name>
<dbReference type="EMBL" id="CP024870">
    <property type="protein sequence ID" value="ATX70941.1"/>
    <property type="molecule type" value="Genomic_DNA"/>
</dbReference>
<reference evidence="1 2" key="1">
    <citation type="submission" date="2017-11" db="EMBL/GenBank/DDBJ databases">
        <title>Complete genome sequence of Spiroplasma clarkii CN-5 (DSM 19994).</title>
        <authorList>
            <person name="Tsai Y.-M."/>
            <person name="Chang A."/>
            <person name="Lo W.-S."/>
            <person name="Kuo C.-H."/>
        </authorList>
    </citation>
    <scope>NUCLEOTIDE SEQUENCE [LARGE SCALE GENOMIC DNA]</scope>
    <source>
        <strain evidence="1 2">CN-5</strain>
    </source>
</reference>